<dbReference type="AlphaFoldDB" id="A0A6J8EQ59"/>
<reference evidence="1 2" key="1">
    <citation type="submission" date="2020-06" db="EMBL/GenBank/DDBJ databases">
        <authorList>
            <person name="Li R."/>
            <person name="Bekaert M."/>
        </authorList>
    </citation>
    <scope>NUCLEOTIDE SEQUENCE [LARGE SCALE GENOMIC DNA]</scope>
    <source>
        <strain evidence="2">wild</strain>
    </source>
</reference>
<gene>
    <name evidence="1" type="ORF">MCOR_54088</name>
</gene>
<dbReference type="EMBL" id="CACVKT020009473">
    <property type="protein sequence ID" value="CAC5422016.1"/>
    <property type="molecule type" value="Genomic_DNA"/>
</dbReference>
<sequence>MGVLQYILLRKEKETGKHKKDSDTREQYSKYMKSSASGDLTHNTLRIATCYLGDDLKEDCFAIIRRVTEPDGHLFMKTHNQRLKHIFDCCRKALDEKQYSSHEIALYNNIIDIDLLYQNPYKTTEEFEKLKEKGFVLFGYDAFNIARKQCYFDVTFMLAELPVLPTPAAMELLFNNSQKHVSFHPFLYGLLLEYILHEKYGSGNRGKKSILEKMENCVSIDSMIPDKQKSVGLNFMAYCYSLQRDYLLASRCLVRSLKLNTVRKNVAYCYMFYKKYRIKRIRELSLDS</sequence>
<evidence type="ECO:0000313" key="1">
    <source>
        <dbReference type="EMBL" id="CAC5422016.1"/>
    </source>
</evidence>
<protein>
    <submittedName>
        <fullName evidence="1">Uncharacterized protein</fullName>
    </submittedName>
</protein>
<dbReference type="Proteomes" id="UP000507470">
    <property type="component" value="Unassembled WGS sequence"/>
</dbReference>
<evidence type="ECO:0000313" key="2">
    <source>
        <dbReference type="Proteomes" id="UP000507470"/>
    </source>
</evidence>
<name>A0A6J8EQ59_MYTCO</name>
<organism evidence="1 2">
    <name type="scientific">Mytilus coruscus</name>
    <name type="common">Sea mussel</name>
    <dbReference type="NCBI Taxonomy" id="42192"/>
    <lineage>
        <taxon>Eukaryota</taxon>
        <taxon>Metazoa</taxon>
        <taxon>Spiralia</taxon>
        <taxon>Lophotrochozoa</taxon>
        <taxon>Mollusca</taxon>
        <taxon>Bivalvia</taxon>
        <taxon>Autobranchia</taxon>
        <taxon>Pteriomorphia</taxon>
        <taxon>Mytilida</taxon>
        <taxon>Mytiloidea</taxon>
        <taxon>Mytilidae</taxon>
        <taxon>Mytilinae</taxon>
        <taxon>Mytilus</taxon>
    </lineage>
</organism>
<keyword evidence="2" id="KW-1185">Reference proteome</keyword>
<accession>A0A6J8EQ59</accession>
<proteinExistence type="predicted"/>